<dbReference type="Proteomes" id="UP001516400">
    <property type="component" value="Unassembled WGS sequence"/>
</dbReference>
<reference evidence="1 2" key="1">
    <citation type="journal article" date="2021" name="BMC Biol.">
        <title>Horizontally acquired antibacterial genes associated with adaptive radiation of ladybird beetles.</title>
        <authorList>
            <person name="Li H.S."/>
            <person name="Tang X.F."/>
            <person name="Huang Y.H."/>
            <person name="Xu Z.Y."/>
            <person name="Chen M.L."/>
            <person name="Du X.Y."/>
            <person name="Qiu B.Y."/>
            <person name="Chen P.T."/>
            <person name="Zhang W."/>
            <person name="Slipinski A."/>
            <person name="Escalona H.E."/>
            <person name="Waterhouse R.M."/>
            <person name="Zwick A."/>
            <person name="Pang H."/>
        </authorList>
    </citation>
    <scope>NUCLEOTIDE SEQUENCE [LARGE SCALE GENOMIC DNA]</scope>
    <source>
        <strain evidence="1">SYSU2018</strain>
    </source>
</reference>
<keyword evidence="2" id="KW-1185">Reference proteome</keyword>
<dbReference type="EMBL" id="JABFTP020000185">
    <property type="protein sequence ID" value="KAL3287218.1"/>
    <property type="molecule type" value="Genomic_DNA"/>
</dbReference>
<organism evidence="1 2">
    <name type="scientific">Cryptolaemus montrouzieri</name>
    <dbReference type="NCBI Taxonomy" id="559131"/>
    <lineage>
        <taxon>Eukaryota</taxon>
        <taxon>Metazoa</taxon>
        <taxon>Ecdysozoa</taxon>
        <taxon>Arthropoda</taxon>
        <taxon>Hexapoda</taxon>
        <taxon>Insecta</taxon>
        <taxon>Pterygota</taxon>
        <taxon>Neoptera</taxon>
        <taxon>Endopterygota</taxon>
        <taxon>Coleoptera</taxon>
        <taxon>Polyphaga</taxon>
        <taxon>Cucujiformia</taxon>
        <taxon>Coccinelloidea</taxon>
        <taxon>Coccinellidae</taxon>
        <taxon>Scymninae</taxon>
        <taxon>Scymnini</taxon>
        <taxon>Cryptolaemus</taxon>
    </lineage>
</organism>
<evidence type="ECO:0000313" key="2">
    <source>
        <dbReference type="Proteomes" id="UP001516400"/>
    </source>
</evidence>
<comment type="caution">
    <text evidence="1">The sequence shown here is derived from an EMBL/GenBank/DDBJ whole genome shotgun (WGS) entry which is preliminary data.</text>
</comment>
<gene>
    <name evidence="1" type="ORF">HHI36_001695</name>
</gene>
<dbReference type="AlphaFoldDB" id="A0ABD2P8E2"/>
<protein>
    <submittedName>
        <fullName evidence="1">Uncharacterized protein</fullName>
    </submittedName>
</protein>
<sequence>MQEPNDVDRFISAELPQPNTKLFDTLAMPNDPWSLRRKIIRVPHVWSTASAPKVFPNRTLNERTSMAESDLFIVDEITFRVRATVFLDYPSIYLASRHLYFEEGQEEPTLEKNEGNMTEDYSKKGLSVKESEGNALMRIDNILHFLGRNLANFNLPLYNVSPQNIISEEQELNDSEENCLECLNFEQRIIFERLIRIIENDNEEQRYFLFARQRWHW</sequence>
<name>A0ABD2P8E2_9CUCU</name>
<proteinExistence type="predicted"/>
<evidence type="ECO:0000313" key="1">
    <source>
        <dbReference type="EMBL" id="KAL3287218.1"/>
    </source>
</evidence>
<accession>A0ABD2P8E2</accession>